<dbReference type="PROSITE" id="PS51257">
    <property type="entry name" value="PROKAR_LIPOPROTEIN"/>
    <property type="match status" value="1"/>
</dbReference>
<evidence type="ECO:0000256" key="1">
    <source>
        <dbReference type="ARBA" id="ARBA00022737"/>
    </source>
</evidence>
<dbReference type="Gene3D" id="1.25.40.10">
    <property type="entry name" value="Tetratricopeptide repeat domain"/>
    <property type="match status" value="1"/>
</dbReference>
<evidence type="ECO:0000256" key="3">
    <source>
        <dbReference type="SAM" id="MobiDB-lite"/>
    </source>
</evidence>
<dbReference type="GO" id="GO:0009451">
    <property type="term" value="P:RNA modification"/>
    <property type="evidence" value="ECO:0007669"/>
    <property type="project" value="InterPro"/>
</dbReference>
<evidence type="ECO:0008006" key="6">
    <source>
        <dbReference type="Google" id="ProtNLM"/>
    </source>
</evidence>
<dbReference type="PANTHER" id="PTHR47926">
    <property type="entry name" value="PENTATRICOPEPTIDE REPEAT-CONTAINING PROTEIN"/>
    <property type="match status" value="1"/>
</dbReference>
<dbReference type="InterPro" id="IPR011990">
    <property type="entry name" value="TPR-like_helical_dom_sf"/>
</dbReference>
<dbReference type="InterPro" id="IPR002885">
    <property type="entry name" value="PPR_rpt"/>
</dbReference>
<keyword evidence="1" id="KW-0677">Repeat</keyword>
<proteinExistence type="predicted"/>
<evidence type="ECO:0000313" key="5">
    <source>
        <dbReference type="Proteomes" id="UP000886595"/>
    </source>
</evidence>
<dbReference type="OrthoDB" id="1937707at2759"/>
<feature type="repeat" description="PPR" evidence="2">
    <location>
        <begin position="76"/>
        <end position="110"/>
    </location>
</feature>
<comment type="caution">
    <text evidence="4">The sequence shown here is derived from an EMBL/GenBank/DDBJ whole genome shotgun (WGS) entry which is preliminary data.</text>
</comment>
<protein>
    <recommendedName>
        <fullName evidence="6">Pentatricopeptide repeat-containing protein</fullName>
    </recommendedName>
</protein>
<feature type="region of interest" description="Disordered" evidence="3">
    <location>
        <begin position="153"/>
        <end position="179"/>
    </location>
</feature>
<dbReference type="GO" id="GO:0003723">
    <property type="term" value="F:RNA binding"/>
    <property type="evidence" value="ECO:0007669"/>
    <property type="project" value="InterPro"/>
</dbReference>
<gene>
    <name evidence="4" type="ORF">Bca52824_033199</name>
</gene>
<dbReference type="InterPro" id="IPR046960">
    <property type="entry name" value="PPR_At4g14850-like_plant"/>
</dbReference>
<organism evidence="4 5">
    <name type="scientific">Brassica carinata</name>
    <name type="common">Ethiopian mustard</name>
    <name type="synonym">Abyssinian cabbage</name>
    <dbReference type="NCBI Taxonomy" id="52824"/>
    <lineage>
        <taxon>Eukaryota</taxon>
        <taxon>Viridiplantae</taxon>
        <taxon>Streptophyta</taxon>
        <taxon>Embryophyta</taxon>
        <taxon>Tracheophyta</taxon>
        <taxon>Spermatophyta</taxon>
        <taxon>Magnoliopsida</taxon>
        <taxon>eudicotyledons</taxon>
        <taxon>Gunneridae</taxon>
        <taxon>Pentapetalae</taxon>
        <taxon>rosids</taxon>
        <taxon>malvids</taxon>
        <taxon>Brassicales</taxon>
        <taxon>Brassicaceae</taxon>
        <taxon>Brassiceae</taxon>
        <taxon>Brassica</taxon>
    </lineage>
</organism>
<dbReference type="PROSITE" id="PS51375">
    <property type="entry name" value="PPR"/>
    <property type="match status" value="1"/>
</dbReference>
<dbReference type="Proteomes" id="UP000886595">
    <property type="component" value="Unassembled WGS sequence"/>
</dbReference>
<keyword evidence="5" id="KW-1185">Reference proteome</keyword>
<dbReference type="Pfam" id="PF13041">
    <property type="entry name" value="PPR_2"/>
    <property type="match status" value="1"/>
</dbReference>
<reference evidence="4 5" key="1">
    <citation type="submission" date="2020-02" db="EMBL/GenBank/DDBJ databases">
        <authorList>
            <person name="Ma Q."/>
            <person name="Huang Y."/>
            <person name="Song X."/>
            <person name="Pei D."/>
        </authorList>
    </citation>
    <scope>NUCLEOTIDE SEQUENCE [LARGE SCALE GENOMIC DNA]</scope>
    <source>
        <strain evidence="4">Sxm20200214</strain>
        <tissue evidence="4">Leaf</tissue>
    </source>
</reference>
<dbReference type="AlphaFoldDB" id="A0A8X7SEA7"/>
<dbReference type="EMBL" id="JAAMPC010000007">
    <property type="protein sequence ID" value="KAG2304548.1"/>
    <property type="molecule type" value="Genomic_DNA"/>
</dbReference>
<sequence length="207" mass="23213">MKLSGLKPDNFTYNFVFVACGNLPEKIGVGRSVHSSLFKVELDRDDHVNHYLIAMYAKCGRVVDARKVFEEITERDLVSWNSMISGYLVAVCANEAVGLFGKMEEEGVEPDEKTLVSVLGGCANLGDLKTGGLVEEIAVRKKIGLNTFLGDDDDAKADEDDDENNSDDEDADDSEDEERQWWEFKSKHMDKVLFFKDSNTMTVYYLG</sequence>
<feature type="compositionally biased region" description="Acidic residues" evidence="3">
    <location>
        <begin position="153"/>
        <end position="178"/>
    </location>
</feature>
<accession>A0A8X7SEA7</accession>
<evidence type="ECO:0000313" key="4">
    <source>
        <dbReference type="EMBL" id="KAG2304548.1"/>
    </source>
</evidence>
<dbReference type="FunFam" id="1.25.40.10:FF:000427">
    <property type="entry name" value="Pentatricopeptide repeat-containing protein chloroplastic"/>
    <property type="match status" value="1"/>
</dbReference>
<name>A0A8X7SEA7_BRACI</name>
<dbReference type="NCBIfam" id="TIGR00756">
    <property type="entry name" value="PPR"/>
    <property type="match status" value="2"/>
</dbReference>
<evidence type="ECO:0000256" key="2">
    <source>
        <dbReference type="PROSITE-ProRule" id="PRU00708"/>
    </source>
</evidence>